<sequence>MNIRCIWEYNGTDTILYSENYIGAFTRGATLDIALDKMAKEIESYLLWKKEDIPELLIPEIVQKKESNLQICDADSDIIFDTEKIALSQDEYYQLKELVLKSATDFHALYEKVPNKDKSYIPKRKTFYGNIPRTAREMYEHTRSVNSYYFGEIGVQVDHDGTIYECRQRGFDLLEQSPDFLTNPIYHGSYDEDWTLRKVIRRFIWHDRIHAKAMYRMANKTFGMYSVDNVFGVND</sequence>
<dbReference type="RefSeq" id="WP_271715939.1">
    <property type="nucleotide sequence ID" value="NZ_AP024169.1"/>
</dbReference>
<dbReference type="AlphaFoldDB" id="A0A7R7EL17"/>
<gene>
    <name evidence="1" type="ORF">bsdtb5_20390</name>
</gene>
<dbReference type="Proteomes" id="UP000595897">
    <property type="component" value="Chromosome"/>
</dbReference>
<dbReference type="EMBL" id="AP024169">
    <property type="protein sequence ID" value="BCN30744.1"/>
    <property type="molecule type" value="Genomic_DNA"/>
</dbReference>
<organism evidence="1 2">
    <name type="scientific">Anaeromicropila herbilytica</name>
    <dbReference type="NCBI Taxonomy" id="2785025"/>
    <lineage>
        <taxon>Bacteria</taxon>
        <taxon>Bacillati</taxon>
        <taxon>Bacillota</taxon>
        <taxon>Clostridia</taxon>
        <taxon>Lachnospirales</taxon>
        <taxon>Lachnospiraceae</taxon>
        <taxon>Anaeromicropila</taxon>
    </lineage>
</organism>
<dbReference type="KEGG" id="ahb:bsdtb5_20390"/>
<accession>A0A7R7EL17</accession>
<protein>
    <submittedName>
        <fullName evidence="1">Uncharacterized protein</fullName>
    </submittedName>
</protein>
<name>A0A7R7EL17_9FIRM</name>
<evidence type="ECO:0000313" key="2">
    <source>
        <dbReference type="Proteomes" id="UP000595897"/>
    </source>
</evidence>
<proteinExistence type="predicted"/>
<reference evidence="1 2" key="1">
    <citation type="submission" date="2020-11" db="EMBL/GenBank/DDBJ databases">
        <title>Draft genome sequencing of a Lachnospiraceae strain isolated from anoxic soil subjected to BSD treatment.</title>
        <authorList>
            <person name="Uek A."/>
            <person name="Tonouchi A."/>
        </authorList>
    </citation>
    <scope>NUCLEOTIDE SEQUENCE [LARGE SCALE GENOMIC DNA]</scope>
    <source>
        <strain evidence="1 2">TB5</strain>
    </source>
</reference>
<keyword evidence="2" id="KW-1185">Reference proteome</keyword>
<evidence type="ECO:0000313" key="1">
    <source>
        <dbReference type="EMBL" id="BCN30744.1"/>
    </source>
</evidence>